<dbReference type="Proteomes" id="UP001205890">
    <property type="component" value="Unassembled WGS sequence"/>
</dbReference>
<protein>
    <submittedName>
        <fullName evidence="3">Uncharacterized protein</fullName>
    </submittedName>
</protein>
<evidence type="ECO:0000256" key="1">
    <source>
        <dbReference type="SAM" id="MobiDB-lite"/>
    </source>
</evidence>
<reference evidence="3 4" key="1">
    <citation type="submission" date="2022-07" db="EMBL/GenBank/DDBJ databases">
        <authorList>
            <person name="Li W.-J."/>
            <person name="Deng Q.-Q."/>
        </authorList>
    </citation>
    <scope>NUCLEOTIDE SEQUENCE [LARGE SCALE GENOMIC DNA]</scope>
    <source>
        <strain evidence="3 4">SYSU M60028</strain>
    </source>
</reference>
<evidence type="ECO:0000313" key="4">
    <source>
        <dbReference type="Proteomes" id="UP001205890"/>
    </source>
</evidence>
<dbReference type="EMBL" id="JANCLU010000012">
    <property type="protein sequence ID" value="MCP8939477.1"/>
    <property type="molecule type" value="Genomic_DNA"/>
</dbReference>
<dbReference type="RefSeq" id="WP_254743037.1">
    <property type="nucleotide sequence ID" value="NZ_JANCLU010000012.1"/>
</dbReference>
<comment type="caution">
    <text evidence="3">The sequence shown here is derived from an EMBL/GenBank/DDBJ whole genome shotgun (WGS) entry which is preliminary data.</text>
</comment>
<accession>A0ABT1LD98</accession>
<keyword evidence="2" id="KW-0732">Signal</keyword>
<feature type="region of interest" description="Disordered" evidence="1">
    <location>
        <begin position="77"/>
        <end position="112"/>
    </location>
</feature>
<organism evidence="3 4">
    <name type="scientific">Alsobacter ponti</name>
    <dbReference type="NCBI Taxonomy" id="2962936"/>
    <lineage>
        <taxon>Bacteria</taxon>
        <taxon>Pseudomonadati</taxon>
        <taxon>Pseudomonadota</taxon>
        <taxon>Alphaproteobacteria</taxon>
        <taxon>Hyphomicrobiales</taxon>
        <taxon>Alsobacteraceae</taxon>
        <taxon>Alsobacter</taxon>
    </lineage>
</organism>
<gene>
    <name evidence="3" type="ORF">NK718_13205</name>
</gene>
<name>A0ABT1LD98_9HYPH</name>
<evidence type="ECO:0000313" key="3">
    <source>
        <dbReference type="EMBL" id="MCP8939477.1"/>
    </source>
</evidence>
<evidence type="ECO:0000256" key="2">
    <source>
        <dbReference type="SAM" id="SignalP"/>
    </source>
</evidence>
<proteinExistence type="predicted"/>
<feature type="signal peptide" evidence="2">
    <location>
        <begin position="1"/>
        <end position="19"/>
    </location>
</feature>
<keyword evidence="4" id="KW-1185">Reference proteome</keyword>
<sequence length="138" mass="15084">MRSTIMLAAVLAVAPSARAQDANGRFVMSPTPDGYLKMDTRTGAVSQCTRQGGDYQCRLTPDERTALQDEIDRLSRENAELRSRVAGGPAPALPTPAPGEAKPSGPSDADIDRALTVMERFLRRFKDILRDEPTQNRL</sequence>
<feature type="chain" id="PRO_5046467347" evidence="2">
    <location>
        <begin position="20"/>
        <end position="138"/>
    </location>
</feature>